<evidence type="ECO:0000313" key="4">
    <source>
        <dbReference type="Proteomes" id="UP000078595"/>
    </source>
</evidence>
<reference evidence="3" key="2">
    <citation type="submission" date="2013-07" db="EMBL/GenBank/DDBJ databases">
        <authorList>
            <consortium name="The Broad Institute Genome Sequencing Platform"/>
            <person name="Cuomo C."/>
            <person name="Litvintseva A."/>
            <person name="Chen Y."/>
            <person name="Heitman J."/>
            <person name="Sun S."/>
            <person name="Springer D."/>
            <person name="Dromer F."/>
            <person name="Young S.K."/>
            <person name="Zeng Q."/>
            <person name="Gargeya S."/>
            <person name="Fitzgerald M."/>
            <person name="Abouelleil A."/>
            <person name="Alvarado L."/>
            <person name="Berlin A.M."/>
            <person name="Chapman S.B."/>
            <person name="Dewar J."/>
            <person name="Goldberg J."/>
            <person name="Griggs A."/>
            <person name="Gujja S."/>
            <person name="Hansen M."/>
            <person name="Howarth C."/>
            <person name="Imamovic A."/>
            <person name="Larimer J."/>
            <person name="McCowan C."/>
            <person name="Murphy C."/>
            <person name="Pearson M."/>
            <person name="Priest M."/>
            <person name="Roberts A."/>
            <person name="Saif S."/>
            <person name="Shea T."/>
            <person name="Sykes S."/>
            <person name="Wortman J."/>
            <person name="Nusbaum C."/>
            <person name="Birren B."/>
        </authorList>
    </citation>
    <scope>NUCLEOTIDE SEQUENCE</scope>
    <source>
        <strain evidence="3">CBS 10117</strain>
    </source>
</reference>
<sequence length="1514" mass="168977">MPPTRAYNTTPPIAGPSRIPDNPALGRAWSVAIDDEDHLESSGLVPGRSHQSRHRSVSFQPPDHSSTPRHSRHRRRTSGESHFSVRLTPPMRTPKSKAVIRKSLTRSNALGMSINDRADILADVAGDCLVTLVKDTLRGDSARRRRSSINDEAKKAWDGFFGLRQSYLFPPYAPPFPSLADTLRSLHEQIQSTLDAQSLAQAIDLSNLATFVWVIARPDEAGDHFQLELDEEDEPPRRRSTRNRPKAQEVEIDPELARKVKKRNAMLMMAWKKFWFVVVPQEKRTSEIALRLWLDFATQIALVYQRTTVEDLDLNLSLPPPSQTLLAELFSPSAVGRLGQWTISEDFDSQDYSEEKGKVEERWTVLAKRRTDELGRLDQDESRGRYPFENFRTEMIAYVQHEVLASPVNTLLTPGRRRLLAASSESTRLPRIGFEDASSSDSDPDNTPLAHWSYEGPGSSTDEEGQKEIDSSDSNEGDPIDLDILALVAAEFEDADRTALLSRNESLQGQGADMAEVETQIPISSDNGSDVEALESVKEEEEDGMEEEDWMVKNAETLNTKGRIHLRKDGQSRAEPRFDWTARQNDAVQVEWESQSEYGDEPQLPSFPEVQPSGPVEDEDEPPSNNRPRYAGSPVPPAISSSVLARLIEIDARASPPPIRAEPFRLPPLNASRPNSGVADPPLAESGIEEPTAKDRQLSGEEEEEEAVEGIQAEKQTAAVSDLGPDGDGEEEVDEFADLLPAESQFAPVRFAETDDDIQEDFNLQDGNHVELVPRMVVDMVEADPLTRPASQNHYMSSRPRKSAEAHAFVLPEHDEDLEDRQLLDRSVSPLLSVRSESRDFMMKPEPVLQPLGLHGFLNRMHPASFRRQRGLTVPFLPEDEDPFLHDEDGYPLEPEGLYLAPVDPTESRKSRIHGKTNTSTSGYCRLTGKRKWTKEEELLLYRTVQKVPLAEEYPLRIVWQLYGEFGRFGNQLRWYNTQHMKDKLRTTVKRRQNEGRKVEGRVRAWAARGTREREEWEEEWEEYKRFKQQEVEEATDDEEEDDPNQDVNMDEVDGDEGHRQSQEDEGDAEHLTNGVISHPDREQATPTVENGSEADIDDDFPEPGDVSLDRVTDHDQHEDLDDDFPEPSSLPSLLTDDNDLSQNVNPVEPVDQPTIGDSRTAPLAARNNKRQIEATETKSADEPAHKAKRAKSVSSQPTVNVAPHEASSASSSPQPQPTTSKTTPPKTRAKQITVSGPQHHEQQPFRRAARKITSNATDTRAQKSTASVTISSVPAQKARKSTSHIARTINVDPVVPPGNKQGGKGATAEALPMGATHRARKSTVNHLVLVPQTQDEDEDEKENDSESDNDNEDENEEVGRDGAEDDEGLGQSDDISDETPAANLHADVDKDGAANPISIEPEQAEAASNEQPDDEVDDDFPLAEEIDNIAEIEVEMDINPEAERAPQAIVEPHSHGEQIEVSTDVGIGMAEVEKADEEKAEEERRRQIADKVKGKGRITRPGNARSSRSGLRA</sequence>
<feature type="compositionally biased region" description="Polar residues" evidence="1">
    <location>
        <begin position="1505"/>
        <end position="1514"/>
    </location>
</feature>
<dbReference type="RefSeq" id="XP_018264808.1">
    <property type="nucleotide sequence ID" value="XM_018406314.1"/>
</dbReference>
<feature type="region of interest" description="Disordered" evidence="1">
    <location>
        <begin position="1"/>
        <end position="24"/>
    </location>
</feature>
<dbReference type="Proteomes" id="UP000078595">
    <property type="component" value="Chromosome 3"/>
</dbReference>
<feature type="compositionally biased region" description="Polar residues" evidence="1">
    <location>
        <begin position="582"/>
        <end position="597"/>
    </location>
</feature>
<dbReference type="OrthoDB" id="2565251at2759"/>
<feature type="region of interest" description="Disordered" evidence="1">
    <location>
        <begin position="431"/>
        <end position="479"/>
    </location>
</feature>
<dbReference type="KEGG" id="kdj:28966687"/>
<feature type="compositionally biased region" description="Low complexity" evidence="1">
    <location>
        <begin position="1207"/>
        <end position="1227"/>
    </location>
</feature>
<dbReference type="EMBL" id="KI894029">
    <property type="protein sequence ID" value="OBR86966.1"/>
    <property type="molecule type" value="Genomic_DNA"/>
</dbReference>
<proteinExistence type="predicted"/>
<feature type="compositionally biased region" description="Acidic residues" evidence="1">
    <location>
        <begin position="1093"/>
        <end position="1103"/>
    </location>
</feature>
<feature type="compositionally biased region" description="Acidic residues" evidence="1">
    <location>
        <begin position="1412"/>
        <end position="1422"/>
    </location>
</feature>
<accession>A0A1A6AA80</accession>
<protein>
    <submittedName>
        <fullName evidence="2">Uncharacterized protein</fullName>
    </submittedName>
</protein>
<evidence type="ECO:0000256" key="1">
    <source>
        <dbReference type="SAM" id="MobiDB-lite"/>
    </source>
</evidence>
<keyword evidence="4" id="KW-1185">Reference proteome</keyword>
<dbReference type="VEuPathDB" id="FungiDB:I303_02988"/>
<feature type="compositionally biased region" description="Basic and acidic residues" evidence="1">
    <location>
        <begin position="1171"/>
        <end position="1186"/>
    </location>
</feature>
<feature type="region of interest" description="Disordered" evidence="1">
    <location>
        <begin position="568"/>
        <end position="638"/>
    </location>
</feature>
<dbReference type="STRING" id="1296121.A0A1A6AA80"/>
<feature type="compositionally biased region" description="Polar residues" evidence="1">
    <location>
        <begin position="1"/>
        <end position="11"/>
    </location>
</feature>
<feature type="compositionally biased region" description="Acidic residues" evidence="1">
    <location>
        <begin position="1335"/>
        <end position="1357"/>
    </location>
</feature>
<dbReference type="EMBL" id="CP144532">
    <property type="protein sequence ID" value="WWC60397.1"/>
    <property type="molecule type" value="Genomic_DNA"/>
</dbReference>
<feature type="compositionally biased region" description="Basic and acidic residues" evidence="1">
    <location>
        <begin position="1474"/>
        <end position="1494"/>
    </location>
</feature>
<feature type="region of interest" description="Disordered" evidence="1">
    <location>
        <begin position="1474"/>
        <end position="1514"/>
    </location>
</feature>
<feature type="compositionally biased region" description="Basic residues" evidence="1">
    <location>
        <begin position="67"/>
        <end position="76"/>
    </location>
</feature>
<evidence type="ECO:0000313" key="3">
    <source>
        <dbReference type="EMBL" id="WWC60397.1"/>
    </source>
</evidence>
<feature type="compositionally biased region" description="Basic and acidic residues" evidence="1">
    <location>
        <begin position="568"/>
        <end position="580"/>
    </location>
</feature>
<reference evidence="3" key="3">
    <citation type="submission" date="2024-02" db="EMBL/GenBank/DDBJ databases">
        <title>Comparative genomics of Cryptococcus and Kwoniella reveals pathogenesis evolution and contrasting modes of karyotype evolution via chromosome fusion or intercentromeric recombination.</title>
        <authorList>
            <person name="Coelho M.A."/>
            <person name="David-Palma M."/>
            <person name="Shea T."/>
            <person name="Bowers K."/>
            <person name="McGinley-Smith S."/>
            <person name="Mohammad A.W."/>
            <person name="Gnirke A."/>
            <person name="Yurkov A.M."/>
            <person name="Nowrousian M."/>
            <person name="Sun S."/>
            <person name="Cuomo C.A."/>
            <person name="Heitman J."/>
        </authorList>
    </citation>
    <scope>NUCLEOTIDE SEQUENCE</scope>
    <source>
        <strain evidence="3">CBS 10117</strain>
    </source>
</reference>
<feature type="compositionally biased region" description="Polar residues" evidence="1">
    <location>
        <begin position="1253"/>
        <end position="1275"/>
    </location>
</feature>
<reference evidence="2" key="1">
    <citation type="submission" date="2013-07" db="EMBL/GenBank/DDBJ databases">
        <title>The Genome Sequence of Cryptococcus dejecticola CBS10117.</title>
        <authorList>
            <consortium name="The Broad Institute Genome Sequencing Platform"/>
            <person name="Cuomo C."/>
            <person name="Litvintseva A."/>
            <person name="Chen Y."/>
            <person name="Heitman J."/>
            <person name="Sun S."/>
            <person name="Springer D."/>
            <person name="Dromer F."/>
            <person name="Young S.K."/>
            <person name="Zeng Q."/>
            <person name="Gargeya S."/>
            <person name="Fitzgerald M."/>
            <person name="Abouelleil A."/>
            <person name="Alvarado L."/>
            <person name="Berlin A.M."/>
            <person name="Chapman S.B."/>
            <person name="Dewar J."/>
            <person name="Goldberg J."/>
            <person name="Griggs A."/>
            <person name="Gujja S."/>
            <person name="Hansen M."/>
            <person name="Howarth C."/>
            <person name="Imamovic A."/>
            <person name="Larimer J."/>
            <person name="McCowan C."/>
            <person name="Murphy C."/>
            <person name="Pearson M."/>
            <person name="Priest M."/>
            <person name="Roberts A."/>
            <person name="Saif S."/>
            <person name="Shea T."/>
            <person name="Sykes S."/>
            <person name="Wortman J."/>
            <person name="Nusbaum C."/>
            <person name="Birren B."/>
        </authorList>
    </citation>
    <scope>NUCLEOTIDE SEQUENCE [LARGE SCALE GENOMIC DNA]</scope>
    <source>
        <strain evidence="2">CBS 10117</strain>
    </source>
</reference>
<feature type="compositionally biased region" description="Basic and acidic residues" evidence="1">
    <location>
        <begin position="1108"/>
        <end position="1118"/>
    </location>
</feature>
<evidence type="ECO:0000313" key="2">
    <source>
        <dbReference type="EMBL" id="OBR86966.1"/>
    </source>
</evidence>
<feature type="region of interest" description="Disordered" evidence="1">
    <location>
        <begin position="652"/>
        <end position="732"/>
    </location>
</feature>
<name>A0A1A6AA80_9TREE</name>
<organism evidence="2">
    <name type="scientific">Kwoniella dejecticola CBS 10117</name>
    <dbReference type="NCBI Taxonomy" id="1296121"/>
    <lineage>
        <taxon>Eukaryota</taxon>
        <taxon>Fungi</taxon>
        <taxon>Dikarya</taxon>
        <taxon>Basidiomycota</taxon>
        <taxon>Agaricomycotina</taxon>
        <taxon>Tremellomycetes</taxon>
        <taxon>Tremellales</taxon>
        <taxon>Cryptococcaceae</taxon>
        <taxon>Kwoniella</taxon>
    </lineage>
</organism>
<feature type="compositionally biased region" description="Acidic residues" evidence="1">
    <location>
        <begin position="1032"/>
        <end position="1055"/>
    </location>
</feature>
<feature type="region of interest" description="Disordered" evidence="1">
    <location>
        <begin position="38"/>
        <end position="97"/>
    </location>
</feature>
<gene>
    <name evidence="2" type="ORF">I303_02988</name>
    <name evidence="3" type="ORF">I303_102969</name>
</gene>
<feature type="region of interest" description="Disordered" evidence="1">
    <location>
        <begin position="227"/>
        <end position="250"/>
    </location>
</feature>
<dbReference type="GeneID" id="28966687"/>
<feature type="region of interest" description="Disordered" evidence="1">
    <location>
        <begin position="1031"/>
        <end position="1422"/>
    </location>
</feature>